<feature type="transmembrane region" description="Helical" evidence="2">
    <location>
        <begin position="57"/>
        <end position="80"/>
    </location>
</feature>
<reference evidence="3 4" key="1">
    <citation type="journal article" date="2014" name="Nat. Commun.">
        <title>Klebsormidium flaccidum genome reveals primary factors for plant terrestrial adaptation.</title>
        <authorList>
            <person name="Hori K."/>
            <person name="Maruyama F."/>
            <person name="Fujisawa T."/>
            <person name="Togashi T."/>
            <person name="Yamamoto N."/>
            <person name="Seo M."/>
            <person name="Sato S."/>
            <person name="Yamada T."/>
            <person name="Mori H."/>
            <person name="Tajima N."/>
            <person name="Moriyama T."/>
            <person name="Ikeuchi M."/>
            <person name="Watanabe M."/>
            <person name="Wada H."/>
            <person name="Kobayashi K."/>
            <person name="Saito M."/>
            <person name="Masuda T."/>
            <person name="Sasaki-Sekimoto Y."/>
            <person name="Mashiguchi K."/>
            <person name="Awai K."/>
            <person name="Shimojima M."/>
            <person name="Masuda S."/>
            <person name="Iwai M."/>
            <person name="Nobusawa T."/>
            <person name="Narise T."/>
            <person name="Kondo S."/>
            <person name="Saito H."/>
            <person name="Sato R."/>
            <person name="Murakawa M."/>
            <person name="Ihara Y."/>
            <person name="Oshima-Yamada Y."/>
            <person name="Ohtaka K."/>
            <person name="Satoh M."/>
            <person name="Sonobe K."/>
            <person name="Ishii M."/>
            <person name="Ohtani R."/>
            <person name="Kanamori-Sato M."/>
            <person name="Honoki R."/>
            <person name="Miyazaki D."/>
            <person name="Mochizuki H."/>
            <person name="Umetsu J."/>
            <person name="Higashi K."/>
            <person name="Shibata D."/>
            <person name="Kamiya Y."/>
            <person name="Sato N."/>
            <person name="Nakamura Y."/>
            <person name="Tabata S."/>
            <person name="Ida S."/>
            <person name="Kurokawa K."/>
            <person name="Ohta H."/>
        </authorList>
    </citation>
    <scope>NUCLEOTIDE SEQUENCE [LARGE SCALE GENOMIC DNA]</scope>
    <source>
        <strain evidence="3 4">NIES-2285</strain>
    </source>
</reference>
<evidence type="ECO:0000313" key="3">
    <source>
        <dbReference type="EMBL" id="GAQ84995.1"/>
    </source>
</evidence>
<dbReference type="InterPro" id="IPR036259">
    <property type="entry name" value="MFS_trans_sf"/>
</dbReference>
<dbReference type="EMBL" id="DF237165">
    <property type="protein sequence ID" value="GAQ84995.1"/>
    <property type="molecule type" value="Genomic_DNA"/>
</dbReference>
<dbReference type="Proteomes" id="UP000054558">
    <property type="component" value="Unassembled WGS sequence"/>
</dbReference>
<dbReference type="GO" id="GO:0008643">
    <property type="term" value="P:carbohydrate transport"/>
    <property type="evidence" value="ECO:0007669"/>
    <property type="project" value="InterPro"/>
</dbReference>
<feature type="transmembrane region" description="Helical" evidence="2">
    <location>
        <begin position="276"/>
        <end position="296"/>
    </location>
</feature>
<feature type="transmembrane region" description="Helical" evidence="2">
    <location>
        <begin position="348"/>
        <end position="367"/>
    </location>
</feature>
<protein>
    <submittedName>
        <fullName evidence="3">Major facilitator superfamily protein</fullName>
    </submittedName>
</protein>
<feature type="transmembrane region" description="Helical" evidence="2">
    <location>
        <begin position="408"/>
        <end position="430"/>
    </location>
</feature>
<dbReference type="OMA" id="GLYTAWM"/>
<feature type="transmembrane region" description="Helical" evidence="2">
    <location>
        <begin position="92"/>
        <end position="110"/>
    </location>
</feature>
<feature type="transmembrane region" description="Helical" evidence="2">
    <location>
        <begin position="169"/>
        <end position="188"/>
    </location>
</feature>
<dbReference type="Pfam" id="PF13347">
    <property type="entry name" value="MFS_2"/>
    <property type="match status" value="1"/>
</dbReference>
<evidence type="ECO:0000256" key="2">
    <source>
        <dbReference type="SAM" id="Phobius"/>
    </source>
</evidence>
<dbReference type="PANTHER" id="PTHR11328:SF28">
    <property type="entry name" value="MAJOR FACILITATOR SUPERFAMILY DOMAIN-CONTAINING PROTEIN 12"/>
    <property type="match status" value="1"/>
</dbReference>
<dbReference type="GO" id="GO:0055085">
    <property type="term" value="P:transmembrane transport"/>
    <property type="evidence" value="ECO:0000318"/>
    <property type="project" value="GO_Central"/>
</dbReference>
<feature type="transmembrane region" description="Helical" evidence="2">
    <location>
        <begin position="373"/>
        <end position="396"/>
    </location>
</feature>
<feature type="transmembrane region" description="Helical" evidence="2">
    <location>
        <begin position="316"/>
        <end position="336"/>
    </location>
</feature>
<sequence length="510" mass="54055">MEQATGSEAFPAQPGGADCPDLESLLRVRPDGAEKLPAGQVALLGSPCGTPIPKKNVFLYGFGHVLNDLCSAAWFTYLLLFLTHIGLSPSQAALVLMCGQVADGLATLVAGRMMDAFGHLKLWHAGGSALVALSFSSIFGGCLPCFIFGTSSSAFMTASYAVFASVFNVGWACVQVSHMALVACLTAHPSSRVALNSCRNAFTMISNLGLYGLAYLAFTNMPGNNPEEVQRQFTAVALPAVAIGSAFVLVFLFTIREPSVARTQHERGCARGWKSWFGQALYYQVAAACTLTRLIANVSQAMIPFFLVRDLLMGQSAQAVVPALIFLCSFLASIILQELHWNGGRLRACFLGGCALWLLSSAGFFWLRPGWCPAIYGLAALVGTANALMLVPAVSLQAVLVGSDADGCAFVYGSLGFLDKMACGAALYAIEMFNVQPVCTVGDDSCHVSLERWVLGPLVGVWAIMAAAVVLTMRLDCEEADPELPTKRKVDEAGIREPLLGAETVGAGLH</sequence>
<keyword evidence="2" id="KW-0812">Transmembrane</keyword>
<dbReference type="Gene3D" id="1.20.1250.20">
    <property type="entry name" value="MFS general substrate transporter like domains"/>
    <property type="match status" value="1"/>
</dbReference>
<dbReference type="GO" id="GO:0015293">
    <property type="term" value="F:symporter activity"/>
    <property type="evidence" value="ECO:0007669"/>
    <property type="project" value="InterPro"/>
</dbReference>
<dbReference type="GO" id="GO:0005886">
    <property type="term" value="C:plasma membrane"/>
    <property type="evidence" value="ECO:0000318"/>
    <property type="project" value="GO_Central"/>
</dbReference>
<dbReference type="STRING" id="105231.A0A1Y1I244"/>
<dbReference type="AlphaFoldDB" id="A0A1Y1I244"/>
<gene>
    <name evidence="3" type="ORF">KFL_002160050</name>
</gene>
<feature type="transmembrane region" description="Helical" evidence="2">
    <location>
        <begin position="450"/>
        <end position="471"/>
    </location>
</feature>
<proteinExistence type="inferred from homology"/>
<dbReference type="InterPro" id="IPR039672">
    <property type="entry name" value="MFS_2"/>
</dbReference>
<dbReference type="PANTHER" id="PTHR11328">
    <property type="entry name" value="MAJOR FACILITATOR SUPERFAMILY DOMAIN-CONTAINING PROTEIN"/>
    <property type="match status" value="1"/>
</dbReference>
<dbReference type="SUPFAM" id="SSF103473">
    <property type="entry name" value="MFS general substrate transporter"/>
    <property type="match status" value="1"/>
</dbReference>
<feature type="transmembrane region" description="Helical" evidence="2">
    <location>
        <begin position="122"/>
        <end position="149"/>
    </location>
</feature>
<evidence type="ECO:0000256" key="1">
    <source>
        <dbReference type="ARBA" id="ARBA00008335"/>
    </source>
</evidence>
<accession>A0A1Y1I244</accession>
<evidence type="ECO:0000313" key="4">
    <source>
        <dbReference type="Proteomes" id="UP000054558"/>
    </source>
</evidence>
<name>A0A1Y1I244_KLENI</name>
<keyword evidence="4" id="KW-1185">Reference proteome</keyword>
<comment type="similarity">
    <text evidence="1">Belongs to the major facilitator superfamily.</text>
</comment>
<keyword evidence="2" id="KW-1133">Transmembrane helix</keyword>
<feature type="transmembrane region" description="Helical" evidence="2">
    <location>
        <begin position="233"/>
        <end position="255"/>
    </location>
</feature>
<feature type="transmembrane region" description="Helical" evidence="2">
    <location>
        <begin position="200"/>
        <end position="218"/>
    </location>
</feature>
<dbReference type="OrthoDB" id="1730117at2759"/>
<keyword evidence="2" id="KW-0472">Membrane</keyword>
<organism evidence="3 4">
    <name type="scientific">Klebsormidium nitens</name>
    <name type="common">Green alga</name>
    <name type="synonym">Ulothrix nitens</name>
    <dbReference type="NCBI Taxonomy" id="105231"/>
    <lineage>
        <taxon>Eukaryota</taxon>
        <taxon>Viridiplantae</taxon>
        <taxon>Streptophyta</taxon>
        <taxon>Klebsormidiophyceae</taxon>
        <taxon>Klebsormidiales</taxon>
        <taxon>Klebsormidiaceae</taxon>
        <taxon>Klebsormidium</taxon>
    </lineage>
</organism>